<dbReference type="Gene3D" id="1.10.1760.20">
    <property type="match status" value="2"/>
</dbReference>
<dbReference type="EMBL" id="JAJDKQ010000003">
    <property type="protein sequence ID" value="MCB8561004.1"/>
    <property type="molecule type" value="Genomic_DNA"/>
</dbReference>
<dbReference type="KEGG" id="fit:Fi14EGH31_21040"/>
<evidence type="ECO:0000313" key="2">
    <source>
        <dbReference type="EMBL" id="BCL58392.1"/>
    </source>
</evidence>
<sequence length="276" mass="31218">MVFLSSNQTMIQIILGVIIVSIGIFVFYKYPMKSDVRQMTLGALFVILAIILKRLAVMVPFLGFPSLKITLEVLPLIVAGLTLQPGYCFIVSIATDFLGLVLANAGGFPFLGFTLNAVLQTEIPCLLKIYLNEKNERLLERIVKIVMVIISLLGCLYVFKINEVNISGSSYQVTLPIKFTIFVIIAAMLTILFIFIRYYKNKLKEKDLCLFHLSILSVVAIELTVTMFLTPYWLQTMYGIPFFASQFVRILKSCVMIPVGIIIVYTMNRMIQKVIR</sequence>
<dbReference type="GeneID" id="70580543"/>
<keyword evidence="1" id="KW-0472">Membrane</keyword>
<organism evidence="2 4">
    <name type="scientific">Faecalibacillus intestinalis</name>
    <dbReference type="NCBI Taxonomy" id="1982626"/>
    <lineage>
        <taxon>Bacteria</taxon>
        <taxon>Bacillati</taxon>
        <taxon>Bacillota</taxon>
        <taxon>Erysipelotrichia</taxon>
        <taxon>Erysipelotrichales</taxon>
        <taxon>Coprobacillaceae</taxon>
        <taxon>Faecalibacillus</taxon>
    </lineage>
</organism>
<dbReference type="NCBIfam" id="TIGR04518">
    <property type="entry name" value="ECF_S_folT_fam"/>
    <property type="match status" value="1"/>
</dbReference>
<evidence type="ECO:0000313" key="4">
    <source>
        <dbReference type="Proteomes" id="UP000593842"/>
    </source>
</evidence>
<evidence type="ECO:0000256" key="1">
    <source>
        <dbReference type="SAM" id="Phobius"/>
    </source>
</evidence>
<keyword evidence="1" id="KW-1133">Transmembrane helix</keyword>
<name>A0A7I8E0F5_9FIRM</name>
<keyword evidence="1" id="KW-0812">Transmembrane</keyword>
<dbReference type="AlphaFoldDB" id="A0A7I8E0F5"/>
<accession>A0A7I8E0F5</accession>
<feature type="transmembrane region" description="Helical" evidence="1">
    <location>
        <begin position="210"/>
        <end position="234"/>
    </location>
</feature>
<feature type="transmembrane region" description="Helical" evidence="1">
    <location>
        <begin position="108"/>
        <end position="130"/>
    </location>
</feature>
<reference evidence="2" key="1">
    <citation type="journal article" date="2020" name="Microbiol. Resour. Announc.">
        <title>Complete Genome Sequence of Faecalibacillus intestinalis JCM 34082, Isolated from Feces from a Healthy Japanese Female.</title>
        <authorList>
            <person name="Sakamoto M."/>
            <person name="Ikeyama N."/>
            <person name="Toyoda A."/>
            <person name="Murakami T."/>
            <person name="Mori H."/>
            <person name="Ohkuma M."/>
        </authorList>
    </citation>
    <scope>NUCLEOTIDE SEQUENCE</scope>
    <source>
        <strain evidence="2">14EGH31</strain>
    </source>
</reference>
<reference evidence="4" key="2">
    <citation type="submission" date="2020-09" db="EMBL/GenBank/DDBJ databases">
        <title>Complete genome sequencing of Faecalibacillus intestinalis strain 14EGH31.</title>
        <authorList>
            <person name="Sakamoto M."/>
            <person name="Murakami T."/>
            <person name="Mori H."/>
        </authorList>
    </citation>
    <scope>NUCLEOTIDE SEQUENCE [LARGE SCALE GENOMIC DNA]</scope>
    <source>
        <strain evidence="4">14EGH31</strain>
    </source>
</reference>
<dbReference type="RefSeq" id="WP_227408354.1">
    <property type="nucleotide sequence ID" value="NZ_AP024085.1"/>
</dbReference>
<feature type="transmembrane region" description="Helical" evidence="1">
    <location>
        <begin position="12"/>
        <end position="30"/>
    </location>
</feature>
<dbReference type="EMBL" id="AP024085">
    <property type="protein sequence ID" value="BCL58392.1"/>
    <property type="molecule type" value="Genomic_DNA"/>
</dbReference>
<feature type="transmembrane region" description="Helical" evidence="1">
    <location>
        <begin position="142"/>
        <end position="159"/>
    </location>
</feature>
<feature type="transmembrane region" description="Helical" evidence="1">
    <location>
        <begin position="179"/>
        <end position="198"/>
    </location>
</feature>
<dbReference type="InterPro" id="IPR030949">
    <property type="entry name" value="ECF_S_folate_fam"/>
</dbReference>
<feature type="transmembrane region" description="Helical" evidence="1">
    <location>
        <begin position="42"/>
        <end position="64"/>
    </location>
</feature>
<reference evidence="3" key="3">
    <citation type="submission" date="2021-10" db="EMBL/GenBank/DDBJ databases">
        <title>Collection of gut derived symbiotic bacterial strains cultured from healthy donors.</title>
        <authorList>
            <person name="Lin H."/>
            <person name="Littmann E."/>
            <person name="Kohout C."/>
            <person name="Pamer E.G."/>
        </authorList>
    </citation>
    <scope>NUCLEOTIDE SEQUENCE</scope>
    <source>
        <strain evidence="3">DFI.5.2</strain>
    </source>
</reference>
<proteinExistence type="predicted"/>
<dbReference type="Proteomes" id="UP001197827">
    <property type="component" value="Unassembled WGS sequence"/>
</dbReference>
<feature type="transmembrane region" description="Helical" evidence="1">
    <location>
        <begin position="246"/>
        <end position="267"/>
    </location>
</feature>
<dbReference type="Proteomes" id="UP000593842">
    <property type="component" value="Chromosome"/>
</dbReference>
<evidence type="ECO:0000313" key="3">
    <source>
        <dbReference type="EMBL" id="MCB8561004.1"/>
    </source>
</evidence>
<protein>
    <submittedName>
        <fullName evidence="3">Folate family ECF transporter S component</fullName>
    </submittedName>
</protein>
<gene>
    <name evidence="2" type="ORF">Fi14EGH31_21040</name>
    <name evidence="3" type="ORF">LJD74_03130</name>
</gene>